<sequence length="101" mass="11298">LQFFANEKYNDTIIPVNFEIAGADITNVNDLALAVKIDHTITNEVDKVMAQNYSQFRGVGDPLKGLNVARSMRTVQVGDYYALIIGIDRYTGIIIFLFVII</sequence>
<keyword evidence="1" id="KW-0472">Membrane</keyword>
<proteinExistence type="predicted"/>
<keyword evidence="1" id="KW-0812">Transmembrane</keyword>
<protein>
    <submittedName>
        <fullName evidence="2">Uncharacterized protein</fullName>
    </submittedName>
</protein>
<organism evidence="2">
    <name type="scientific">marine sediment metagenome</name>
    <dbReference type="NCBI Taxonomy" id="412755"/>
    <lineage>
        <taxon>unclassified sequences</taxon>
        <taxon>metagenomes</taxon>
        <taxon>ecological metagenomes</taxon>
    </lineage>
</organism>
<accession>X1B6D4</accession>
<feature type="transmembrane region" description="Helical" evidence="1">
    <location>
        <begin position="80"/>
        <end position="100"/>
    </location>
</feature>
<keyword evidence="1" id="KW-1133">Transmembrane helix</keyword>
<feature type="non-terminal residue" evidence="2">
    <location>
        <position position="1"/>
    </location>
</feature>
<gene>
    <name evidence="2" type="ORF">S01H4_27442</name>
</gene>
<evidence type="ECO:0000313" key="2">
    <source>
        <dbReference type="EMBL" id="GAG76862.1"/>
    </source>
</evidence>
<dbReference type="AlphaFoldDB" id="X1B6D4"/>
<comment type="caution">
    <text evidence="2">The sequence shown here is derived from an EMBL/GenBank/DDBJ whole genome shotgun (WGS) entry which is preliminary data.</text>
</comment>
<evidence type="ECO:0000256" key="1">
    <source>
        <dbReference type="SAM" id="Phobius"/>
    </source>
</evidence>
<reference evidence="2" key="1">
    <citation type="journal article" date="2014" name="Front. Microbiol.">
        <title>High frequency of phylogenetically diverse reductive dehalogenase-homologous genes in deep subseafloor sedimentary metagenomes.</title>
        <authorList>
            <person name="Kawai M."/>
            <person name="Futagami T."/>
            <person name="Toyoda A."/>
            <person name="Takaki Y."/>
            <person name="Nishi S."/>
            <person name="Hori S."/>
            <person name="Arai W."/>
            <person name="Tsubouchi T."/>
            <person name="Morono Y."/>
            <person name="Uchiyama I."/>
            <person name="Ito T."/>
            <person name="Fujiyama A."/>
            <person name="Inagaki F."/>
            <person name="Takami H."/>
        </authorList>
    </citation>
    <scope>NUCLEOTIDE SEQUENCE</scope>
    <source>
        <strain evidence="2">Expedition CK06-06</strain>
    </source>
</reference>
<dbReference type="EMBL" id="BART01013415">
    <property type="protein sequence ID" value="GAG76862.1"/>
    <property type="molecule type" value="Genomic_DNA"/>
</dbReference>
<name>X1B6D4_9ZZZZ</name>